<dbReference type="InParanoid" id="A0A1S3H4E5"/>
<feature type="region of interest" description="Disordered" evidence="1">
    <location>
        <begin position="791"/>
        <end position="833"/>
    </location>
</feature>
<dbReference type="STRING" id="7574.A0A1S3H4E5"/>
<dbReference type="InterPro" id="IPR011989">
    <property type="entry name" value="ARM-like"/>
</dbReference>
<evidence type="ECO:0000256" key="1">
    <source>
        <dbReference type="SAM" id="MobiDB-lite"/>
    </source>
</evidence>
<dbReference type="Pfam" id="PF24173">
    <property type="entry name" value="TPR_TTI1_N"/>
    <property type="match status" value="1"/>
</dbReference>
<dbReference type="PANTHER" id="PTHR18460:SF3">
    <property type="entry name" value="TELO2-INTERACTING PROTEIN 1 HOMOLOG"/>
    <property type="match status" value="1"/>
</dbReference>
<dbReference type="Pfam" id="PF21547">
    <property type="entry name" value="TTI1"/>
    <property type="match status" value="1"/>
</dbReference>
<dbReference type="KEGG" id="lak:106151972"/>
<accession>A0A1S3H4E5</accession>
<dbReference type="AlphaFoldDB" id="A0A1S3H4E5"/>
<dbReference type="Gene3D" id="1.25.10.10">
    <property type="entry name" value="Leucine-rich Repeat Variant"/>
    <property type="match status" value="2"/>
</dbReference>
<dbReference type="InterPro" id="IPR016024">
    <property type="entry name" value="ARM-type_fold"/>
</dbReference>
<feature type="domain" description="TTI1 N-terminal TPR" evidence="2">
    <location>
        <begin position="7"/>
        <end position="336"/>
    </location>
</feature>
<name>A0A1S3H4E5_LINAN</name>
<dbReference type="PANTHER" id="PTHR18460">
    <property type="entry name" value="TEL2 INTERACTING PROTEIN 1 TTI1 FAMILY MEMBER"/>
    <property type="match status" value="1"/>
</dbReference>
<dbReference type="InterPro" id="IPR052587">
    <property type="entry name" value="TELO2-interacting_protein_1"/>
</dbReference>
<evidence type="ECO:0000313" key="4">
    <source>
        <dbReference type="Proteomes" id="UP000085678"/>
    </source>
</evidence>
<feature type="compositionally biased region" description="Acidic residues" evidence="1">
    <location>
        <begin position="791"/>
        <end position="801"/>
    </location>
</feature>
<dbReference type="InterPro" id="IPR057566">
    <property type="entry name" value="TPR_TTI1_N"/>
</dbReference>
<keyword evidence="4" id="KW-1185">Reference proteome</keyword>
<gene>
    <name evidence="5" type="primary">LOC106151972</name>
</gene>
<feature type="compositionally biased region" description="Basic and acidic residues" evidence="1">
    <location>
        <begin position="808"/>
        <end position="833"/>
    </location>
</feature>
<dbReference type="Proteomes" id="UP000085678">
    <property type="component" value="Unplaced"/>
</dbReference>
<dbReference type="FunCoup" id="A0A1S3H4E5">
    <property type="interactions" value="2184"/>
</dbReference>
<evidence type="ECO:0000259" key="2">
    <source>
        <dbReference type="Pfam" id="PF24173"/>
    </source>
</evidence>
<dbReference type="RefSeq" id="XP_013380878.1">
    <property type="nucleotide sequence ID" value="XM_013525424.1"/>
</dbReference>
<dbReference type="OrthoDB" id="49511at2759"/>
<dbReference type="Pfam" id="PF24176">
    <property type="entry name" value="TPR_TTI1_2nd"/>
    <property type="match status" value="1"/>
</dbReference>
<proteinExistence type="predicted"/>
<dbReference type="GeneID" id="106151972"/>
<organism evidence="4 5">
    <name type="scientific">Lingula anatina</name>
    <name type="common">Brachiopod</name>
    <name type="synonym">Lingula unguis</name>
    <dbReference type="NCBI Taxonomy" id="7574"/>
    <lineage>
        <taxon>Eukaryota</taxon>
        <taxon>Metazoa</taxon>
        <taxon>Spiralia</taxon>
        <taxon>Lophotrochozoa</taxon>
        <taxon>Brachiopoda</taxon>
        <taxon>Linguliformea</taxon>
        <taxon>Lingulata</taxon>
        <taxon>Lingulida</taxon>
        <taxon>Linguloidea</taxon>
        <taxon>Lingulidae</taxon>
        <taxon>Lingula</taxon>
    </lineage>
</organism>
<protein>
    <submittedName>
        <fullName evidence="5">TELO2-interacting protein 1 homolog</fullName>
    </submittedName>
</protein>
<reference evidence="5" key="1">
    <citation type="submission" date="2025-08" db="UniProtKB">
        <authorList>
            <consortium name="RefSeq"/>
        </authorList>
    </citation>
    <scope>IDENTIFICATION</scope>
    <source>
        <tissue evidence="5">Gonads</tissue>
    </source>
</reference>
<sequence length="1065" mass="120349">MASKSAFDRLRPLCVALTKCPSRKGLEELREKLKSEERSELQELQEYVLFPLRIIVKQGVKFSEELCTDAISCMCLVLERTEVRKWDMFHDIFNSLCLLISSPTEPGKLSHHSEELKLATVQCLQALLSHSVVNVLQAAYSASFIPALGHSVSLLLHMVDTESARHLKKAAMQCLMALGQCDGKVPCSLSVQIGDTFASFLPGIAMGLCKIISGDTKQGTSVIVCAVEAWTKLVTLVMGDVNLEKSRELRNKSQPANSNTPHRQLQVQRTEEWAKSTSEKLILLIKRIGSVVTHSNWKVRLSLVEWAESFLTVCSKSLSNCVPQFLETLVSLLGDDYPNVATRSKQALTTFQQNCEATEQIKPLVELLEENLLHLATSLPRVMRVADDRDKLMTLKLFTGYLQLLGSKVNTMFYSHHHLRRLAQALVQVLEMDCTDMKIIEERTQSPGGLHQLDIHHSSLRKYFQHFHDDKIYQEVTVICRTLAHFGDIQLLMDHFLDVYHESSAHRKEAAMILNELALGVVGDSVESDLKTVAKTRPEVEDLIRSLCEDYLSPANFDLPTAVQSEATNYSNTCSNWLLQTDPKRGGLSLAALNSNIMQICIELEGIGNFSKVLQSEFNKLLISILYPLLEKLGSHVAIISHTAYQTLCTVSSSCGYSGISELLCCNSDYLVNSISLRLRHLGRNPQAPLVLQVILQYSDEEIMNYIEDTIKEILDVLDQHHDEEAAIFLRVLHTLSVSILRWYPPDQKLKTDWTETDSKNKDVKREKLTSDQLLNFFLDYQKHKQIAEDLDNSDFDDEKEDQSQLSADEKQSKIDEDSQFETDHSEEKKKETPRHIKLIMEVLERCKHLMSSADPRLRLLVLDIIVSGCHVLAGYQDDLLPLVHKLWSPFVNRLNDEEQVVIRKAFQVLCVMAEVSKDFIRSRVSKEVLPKIAAVLKKQAQVSFRVGASYKFTMAFKMQAALLHGIGHICEQLSVSENDLDLVTSSCLPYLSSRQPRPLQEAAIGALESLTRVDGDIVWLKLVDIYHKDPLVPPDSYFPVVKLCSHPGMKDEFSNNIERLLMLL</sequence>
<dbReference type="Pfam" id="PF24181">
    <property type="entry name" value="TPR_TTI1_C"/>
    <property type="match status" value="1"/>
</dbReference>
<dbReference type="InterPro" id="IPR049362">
    <property type="entry name" value="TTI1_rpt"/>
</dbReference>
<evidence type="ECO:0000259" key="3">
    <source>
        <dbReference type="Pfam" id="PF24181"/>
    </source>
</evidence>
<dbReference type="InterPro" id="IPR057567">
    <property type="entry name" value="TPR_TTI1_C"/>
</dbReference>
<feature type="domain" description="TTI1 C-terminal TPR" evidence="3">
    <location>
        <begin position="732"/>
        <end position="1020"/>
    </location>
</feature>
<evidence type="ECO:0000313" key="5">
    <source>
        <dbReference type="RefSeq" id="XP_013380878.1"/>
    </source>
</evidence>
<dbReference type="SUPFAM" id="SSF48371">
    <property type="entry name" value="ARM repeat"/>
    <property type="match status" value="2"/>
</dbReference>
<dbReference type="GO" id="GO:0005737">
    <property type="term" value="C:cytoplasm"/>
    <property type="evidence" value="ECO:0007669"/>
    <property type="project" value="TreeGrafter"/>
</dbReference>